<keyword evidence="2" id="KW-1133">Transmembrane helix</keyword>
<keyword evidence="2" id="KW-0812">Transmembrane</keyword>
<protein>
    <submittedName>
        <fullName evidence="4">Uncharacterized protein</fullName>
    </submittedName>
</protein>
<dbReference type="AlphaFoldDB" id="A0AA85C1M7"/>
<sequence>MCRFQIVEITETIYQLIVTLLYCISIGVTFNQIDYLQYFIGPITIFTSANFGAYIFGSMVAITELLCKHPDINTTNNTTTTNNNNNTTNTPMNTNSNPNPSQPVNQLNQSK</sequence>
<feature type="transmembrane region" description="Helical" evidence="2">
    <location>
        <begin position="36"/>
        <end position="56"/>
    </location>
</feature>
<name>A0AA85C1M7_9TREM</name>
<proteinExistence type="predicted"/>
<feature type="transmembrane region" description="Helical" evidence="2">
    <location>
        <begin position="12"/>
        <end position="30"/>
    </location>
</feature>
<organism evidence="3 4">
    <name type="scientific">Schistosoma mattheei</name>
    <dbReference type="NCBI Taxonomy" id="31246"/>
    <lineage>
        <taxon>Eukaryota</taxon>
        <taxon>Metazoa</taxon>
        <taxon>Spiralia</taxon>
        <taxon>Lophotrochozoa</taxon>
        <taxon>Platyhelminthes</taxon>
        <taxon>Trematoda</taxon>
        <taxon>Digenea</taxon>
        <taxon>Strigeidida</taxon>
        <taxon>Schistosomatoidea</taxon>
        <taxon>Schistosomatidae</taxon>
        <taxon>Schistosoma</taxon>
    </lineage>
</organism>
<reference evidence="4" key="1">
    <citation type="submission" date="2023-11" db="UniProtKB">
        <authorList>
            <consortium name="WormBaseParasite"/>
        </authorList>
    </citation>
    <scope>IDENTIFICATION</scope>
</reference>
<accession>A0AA85C1M7</accession>
<feature type="region of interest" description="Disordered" evidence="1">
    <location>
        <begin position="73"/>
        <end position="111"/>
    </location>
</feature>
<evidence type="ECO:0000313" key="3">
    <source>
        <dbReference type="Proteomes" id="UP000050791"/>
    </source>
</evidence>
<dbReference type="WBParaSite" id="SMTH1_94770.1">
    <property type="protein sequence ID" value="SMTH1_94770.1"/>
    <property type="gene ID" value="SMTH1_94770"/>
</dbReference>
<evidence type="ECO:0000256" key="1">
    <source>
        <dbReference type="SAM" id="MobiDB-lite"/>
    </source>
</evidence>
<evidence type="ECO:0000313" key="4">
    <source>
        <dbReference type="WBParaSite" id="SMTH1_94770.1"/>
    </source>
</evidence>
<feature type="compositionally biased region" description="Polar residues" evidence="1">
    <location>
        <begin position="102"/>
        <end position="111"/>
    </location>
</feature>
<keyword evidence="2" id="KW-0472">Membrane</keyword>
<dbReference type="Proteomes" id="UP000050791">
    <property type="component" value="Unassembled WGS sequence"/>
</dbReference>
<feature type="compositionally biased region" description="Low complexity" evidence="1">
    <location>
        <begin position="73"/>
        <end position="99"/>
    </location>
</feature>
<evidence type="ECO:0000256" key="2">
    <source>
        <dbReference type="SAM" id="Phobius"/>
    </source>
</evidence>